<feature type="compositionally biased region" description="Pro residues" evidence="1">
    <location>
        <begin position="36"/>
        <end position="47"/>
    </location>
</feature>
<dbReference type="EMBL" id="JBHSNY010000005">
    <property type="protein sequence ID" value="MFC5635335.1"/>
    <property type="molecule type" value="Genomic_DNA"/>
</dbReference>
<accession>A0ABW0USW6</accession>
<feature type="transmembrane region" description="Helical" evidence="2">
    <location>
        <begin position="188"/>
        <end position="207"/>
    </location>
</feature>
<feature type="transmembrane region" description="Helical" evidence="2">
    <location>
        <begin position="138"/>
        <end position="157"/>
    </location>
</feature>
<name>A0ABW0USW6_9ACTN</name>
<feature type="compositionally biased region" description="Pro residues" evidence="1">
    <location>
        <begin position="82"/>
        <end position="100"/>
    </location>
</feature>
<dbReference type="Proteomes" id="UP001596154">
    <property type="component" value="Unassembled WGS sequence"/>
</dbReference>
<organism evidence="3 4">
    <name type="scientific">Streptomyces bullii</name>
    <dbReference type="NCBI Taxonomy" id="349910"/>
    <lineage>
        <taxon>Bacteria</taxon>
        <taxon>Bacillati</taxon>
        <taxon>Actinomycetota</taxon>
        <taxon>Actinomycetes</taxon>
        <taxon>Kitasatosporales</taxon>
        <taxon>Streptomycetaceae</taxon>
        <taxon>Streptomyces</taxon>
    </lineage>
</organism>
<evidence type="ECO:0000313" key="4">
    <source>
        <dbReference type="Proteomes" id="UP001596154"/>
    </source>
</evidence>
<keyword evidence="2" id="KW-0472">Membrane</keyword>
<evidence type="ECO:0000256" key="2">
    <source>
        <dbReference type="SAM" id="Phobius"/>
    </source>
</evidence>
<feature type="transmembrane region" description="Helical" evidence="2">
    <location>
        <begin position="164"/>
        <end position="182"/>
    </location>
</feature>
<keyword evidence="2" id="KW-0812">Transmembrane</keyword>
<protein>
    <recommendedName>
        <fullName evidence="5">Integral membrane protein</fullName>
    </recommendedName>
</protein>
<comment type="caution">
    <text evidence="3">The sequence shown here is derived from an EMBL/GenBank/DDBJ whole genome shotgun (WGS) entry which is preliminary data.</text>
</comment>
<keyword evidence="4" id="KW-1185">Reference proteome</keyword>
<feature type="compositionally biased region" description="Pro residues" evidence="1">
    <location>
        <begin position="58"/>
        <end position="74"/>
    </location>
</feature>
<gene>
    <name evidence="3" type="ORF">ACFPZJ_16375</name>
</gene>
<reference evidence="4" key="1">
    <citation type="journal article" date="2019" name="Int. J. Syst. Evol. Microbiol.">
        <title>The Global Catalogue of Microorganisms (GCM) 10K type strain sequencing project: providing services to taxonomists for standard genome sequencing and annotation.</title>
        <authorList>
            <consortium name="The Broad Institute Genomics Platform"/>
            <consortium name="The Broad Institute Genome Sequencing Center for Infectious Disease"/>
            <person name="Wu L."/>
            <person name="Ma J."/>
        </authorList>
    </citation>
    <scope>NUCLEOTIDE SEQUENCE [LARGE SCALE GENOMIC DNA]</scope>
    <source>
        <strain evidence="4">CGMCC 4.7248</strain>
    </source>
</reference>
<evidence type="ECO:0000313" key="3">
    <source>
        <dbReference type="EMBL" id="MFC5635335.1"/>
    </source>
</evidence>
<evidence type="ECO:0008006" key="5">
    <source>
        <dbReference type="Google" id="ProtNLM"/>
    </source>
</evidence>
<feature type="transmembrane region" description="Helical" evidence="2">
    <location>
        <begin position="110"/>
        <end position="132"/>
    </location>
</feature>
<proteinExistence type="predicted"/>
<keyword evidence="2" id="KW-1133">Transmembrane helix</keyword>
<dbReference type="RefSeq" id="WP_381021801.1">
    <property type="nucleotide sequence ID" value="NZ_JBHSNY010000005.1"/>
</dbReference>
<evidence type="ECO:0000256" key="1">
    <source>
        <dbReference type="SAM" id="MobiDB-lite"/>
    </source>
</evidence>
<feature type="region of interest" description="Disordered" evidence="1">
    <location>
        <begin position="1"/>
        <end position="102"/>
    </location>
</feature>
<sequence length="225" mass="22735">MPNEHPTQPDPWPGHPGGSGRPGPYDHPDPHAHPAQPGPYGAPPGPGPYGASAQPGTPYGPPGHPAPYGPPGQPGPYNGPQDPVPHPFPAYGPPPPPPSAMPSTVRAAQVVIFVVAGLGLLLTFVVGAASGAEAAGRFFSSYLTAWALLVLAFRYGTAGSGVRVASIVLSAVQILFALGATTNGTPGGILPLAGAITVIVLLSQGSAGQWFQRPRATDLPPQPYA</sequence>